<reference evidence="4" key="2">
    <citation type="journal article" date="2021" name="PeerJ">
        <title>Extensive microbial diversity within the chicken gut microbiome revealed by metagenomics and culture.</title>
        <authorList>
            <person name="Gilroy R."/>
            <person name="Ravi A."/>
            <person name="Getino M."/>
            <person name="Pursley I."/>
            <person name="Horton D.L."/>
            <person name="Alikhan N.F."/>
            <person name="Baker D."/>
            <person name="Gharbi K."/>
            <person name="Hall N."/>
            <person name="Watson M."/>
            <person name="Adriaenssens E.M."/>
            <person name="Foster-Nyarko E."/>
            <person name="Jarju S."/>
            <person name="Secka A."/>
            <person name="Antonio M."/>
            <person name="Oren A."/>
            <person name="Chaudhuri R.R."/>
            <person name="La Ragione R."/>
            <person name="Hildebrand F."/>
            <person name="Pallen M.J."/>
        </authorList>
    </citation>
    <scope>NUCLEOTIDE SEQUENCE</scope>
    <source>
        <strain evidence="4">150</strain>
    </source>
</reference>
<dbReference type="SUPFAM" id="SSF56300">
    <property type="entry name" value="Metallo-dependent phosphatases"/>
    <property type="match status" value="1"/>
</dbReference>
<dbReference type="EMBL" id="JAJJVO010000121">
    <property type="protein sequence ID" value="MCC9274220.1"/>
    <property type="molecule type" value="Genomic_DNA"/>
</dbReference>
<dbReference type="Gene3D" id="3.60.21.10">
    <property type="match status" value="1"/>
</dbReference>
<dbReference type="CDD" id="cd00841">
    <property type="entry name" value="MPP_YfcE"/>
    <property type="match status" value="1"/>
</dbReference>
<dbReference type="InterPro" id="IPR029052">
    <property type="entry name" value="Metallo-depent_PP-like"/>
</dbReference>
<dbReference type="AlphaFoldDB" id="A0A1L8QXT7"/>
<evidence type="ECO:0000313" key="6">
    <source>
        <dbReference type="Proteomes" id="UP000182149"/>
    </source>
</evidence>
<dbReference type="GO" id="GO:0046872">
    <property type="term" value="F:metal ion binding"/>
    <property type="evidence" value="ECO:0007669"/>
    <property type="project" value="UniProtKB-KW"/>
</dbReference>
<dbReference type="GO" id="GO:0016787">
    <property type="term" value="F:hydrolase activity"/>
    <property type="evidence" value="ECO:0007669"/>
    <property type="project" value="UniProtKB-UniRule"/>
</dbReference>
<dbReference type="InterPro" id="IPR041802">
    <property type="entry name" value="MPP_YfcE"/>
</dbReference>
<keyword evidence="6" id="KW-1185">Reference proteome</keyword>
<reference evidence="4" key="3">
    <citation type="submission" date="2021-11" db="EMBL/GenBank/DDBJ databases">
        <authorList>
            <person name="Gilroy R."/>
        </authorList>
    </citation>
    <scope>NUCLEOTIDE SEQUENCE</scope>
    <source>
        <strain evidence="4">150</strain>
    </source>
</reference>
<dbReference type="STRING" id="328396.RU93_GL000225"/>
<dbReference type="EMBL" id="JXKD01000001">
    <property type="protein sequence ID" value="OJG12295.1"/>
    <property type="molecule type" value="Genomic_DNA"/>
</dbReference>
<name>A0A1L8QXT7_9ENTE</name>
<evidence type="ECO:0000256" key="2">
    <source>
        <dbReference type="RuleBase" id="RU362039"/>
    </source>
</evidence>
<dbReference type="Proteomes" id="UP000813384">
    <property type="component" value="Unassembled WGS sequence"/>
</dbReference>
<comment type="cofactor">
    <cofactor evidence="2">
        <name>a divalent metal cation</name>
        <dbReference type="ChEBI" id="CHEBI:60240"/>
    </cofactor>
</comment>
<dbReference type="InterPro" id="IPR024654">
    <property type="entry name" value="Calcineurin-like_PHP_lpxH"/>
</dbReference>
<organism evidence="5 6">
    <name type="scientific">Enterococcus aquimarinus</name>
    <dbReference type="NCBI Taxonomy" id="328396"/>
    <lineage>
        <taxon>Bacteria</taxon>
        <taxon>Bacillati</taxon>
        <taxon>Bacillota</taxon>
        <taxon>Bacilli</taxon>
        <taxon>Lactobacillales</taxon>
        <taxon>Enterococcaceae</taxon>
        <taxon>Enterococcus</taxon>
    </lineage>
</organism>
<sequence>MKYLVVSDNHGNREVLETLFNHYRQSVDVMIHCGDSELSAQDSLWEGVEKVTGNCDYDSGYPKTLTIETPLDRIFVTHGHLYDVRFGLQTLSFKAAEEQADLVLFGHTHQIACEQVGPTLFLNPGSIEQPRGSIQEKSYCIIESTTEAFHVQYYRKDFTVISDLAFTFPKP</sequence>
<reference evidence="5 6" key="1">
    <citation type="submission" date="2014-12" db="EMBL/GenBank/DDBJ databases">
        <title>Draft genome sequences of 29 type strains of Enterococci.</title>
        <authorList>
            <person name="Zhong Z."/>
            <person name="Sun Z."/>
            <person name="Liu W."/>
            <person name="Zhang W."/>
            <person name="Zhang H."/>
        </authorList>
    </citation>
    <scope>NUCLEOTIDE SEQUENCE [LARGE SCALE GENOMIC DNA]</scope>
    <source>
        <strain evidence="5 6">DSM 17690</strain>
    </source>
</reference>
<comment type="caution">
    <text evidence="5">The sequence shown here is derived from an EMBL/GenBank/DDBJ whole genome shotgun (WGS) entry which is preliminary data.</text>
</comment>
<dbReference type="NCBIfam" id="TIGR00040">
    <property type="entry name" value="yfcE"/>
    <property type="match status" value="1"/>
</dbReference>
<protein>
    <recommendedName>
        <fullName evidence="2">Phosphoesterase</fullName>
        <ecNumber evidence="2">3.1.4.-</ecNumber>
    </recommendedName>
</protein>
<accession>A0A1L8QXT7</accession>
<feature type="domain" description="Calcineurin-like phosphoesterase" evidence="3">
    <location>
        <begin position="1"/>
        <end position="145"/>
    </location>
</feature>
<dbReference type="Pfam" id="PF12850">
    <property type="entry name" value="Metallophos_2"/>
    <property type="match status" value="1"/>
</dbReference>
<comment type="similarity">
    <text evidence="1 2">Belongs to the metallophosphoesterase superfamily. YfcE family.</text>
</comment>
<dbReference type="OrthoDB" id="9800565at2"/>
<evidence type="ECO:0000313" key="4">
    <source>
        <dbReference type="EMBL" id="MCC9274220.1"/>
    </source>
</evidence>
<gene>
    <name evidence="4" type="ORF">K8V42_08035</name>
    <name evidence="5" type="ORF">RU93_GL000225</name>
</gene>
<evidence type="ECO:0000313" key="5">
    <source>
        <dbReference type="EMBL" id="OJG12295.1"/>
    </source>
</evidence>
<evidence type="ECO:0000256" key="1">
    <source>
        <dbReference type="ARBA" id="ARBA00008950"/>
    </source>
</evidence>
<dbReference type="RefSeq" id="WP_071873775.1">
    <property type="nucleotide sequence ID" value="NZ_JBHSHF010000002.1"/>
</dbReference>
<proteinExistence type="inferred from homology"/>
<dbReference type="InterPro" id="IPR000979">
    <property type="entry name" value="Phosphodiesterase_MJ0936/Vps29"/>
</dbReference>
<dbReference type="Proteomes" id="UP000182149">
    <property type="component" value="Unassembled WGS sequence"/>
</dbReference>
<dbReference type="PANTHER" id="PTHR11124">
    <property type="entry name" value="VACUOLAR SORTING PROTEIN VPS29"/>
    <property type="match status" value="1"/>
</dbReference>
<keyword evidence="2" id="KW-0479">Metal-binding</keyword>
<dbReference type="EC" id="3.1.4.-" evidence="2"/>
<evidence type="ECO:0000259" key="3">
    <source>
        <dbReference type="Pfam" id="PF12850"/>
    </source>
</evidence>